<accession>A0A4Z0A1L9</accession>
<dbReference type="Proteomes" id="UP000298061">
    <property type="component" value="Unassembled WGS sequence"/>
</dbReference>
<sequence length="138" mass="15052">MGTRGMLGALGVEQAGGGARVEYEDVIRECERIRDEHDRRVDRAMRAVGMLREKYEWKARVEVEVEEPEDADFGEDSFIGRANAMDMEDINGSAQEGQGNGNVSEGSSSDGDEEELENVLGTGAEATPEPDEDVPMQG</sequence>
<name>A0A4Z0A1L9_9AGAM</name>
<reference evidence="2 3" key="1">
    <citation type="submission" date="2019-02" db="EMBL/GenBank/DDBJ databases">
        <title>Genome sequencing of the rare red list fungi Hericium alpestre (H. flagellum).</title>
        <authorList>
            <person name="Buettner E."/>
            <person name="Kellner H."/>
        </authorList>
    </citation>
    <scope>NUCLEOTIDE SEQUENCE [LARGE SCALE GENOMIC DNA]</scope>
    <source>
        <strain evidence="2 3">DSM 108284</strain>
    </source>
</reference>
<feature type="region of interest" description="Disordered" evidence="1">
    <location>
        <begin position="83"/>
        <end position="138"/>
    </location>
</feature>
<comment type="caution">
    <text evidence="2">The sequence shown here is derived from an EMBL/GenBank/DDBJ whole genome shotgun (WGS) entry which is preliminary data.</text>
</comment>
<dbReference type="EMBL" id="SFCI01000370">
    <property type="protein sequence ID" value="TFY80233.1"/>
    <property type="molecule type" value="Genomic_DNA"/>
</dbReference>
<dbReference type="OrthoDB" id="5568181at2759"/>
<evidence type="ECO:0000313" key="3">
    <source>
        <dbReference type="Proteomes" id="UP000298061"/>
    </source>
</evidence>
<proteinExistence type="predicted"/>
<feature type="compositionally biased region" description="Low complexity" evidence="1">
    <location>
        <begin position="95"/>
        <end position="109"/>
    </location>
</feature>
<gene>
    <name evidence="2" type="ORF">EWM64_g3786</name>
</gene>
<feature type="compositionally biased region" description="Acidic residues" evidence="1">
    <location>
        <begin position="128"/>
        <end position="138"/>
    </location>
</feature>
<dbReference type="AlphaFoldDB" id="A0A4Z0A1L9"/>
<evidence type="ECO:0000313" key="2">
    <source>
        <dbReference type="EMBL" id="TFY80233.1"/>
    </source>
</evidence>
<evidence type="ECO:0000256" key="1">
    <source>
        <dbReference type="SAM" id="MobiDB-lite"/>
    </source>
</evidence>
<dbReference type="STRING" id="135208.A0A4Z0A1L9"/>
<organism evidence="2 3">
    <name type="scientific">Hericium alpestre</name>
    <dbReference type="NCBI Taxonomy" id="135208"/>
    <lineage>
        <taxon>Eukaryota</taxon>
        <taxon>Fungi</taxon>
        <taxon>Dikarya</taxon>
        <taxon>Basidiomycota</taxon>
        <taxon>Agaricomycotina</taxon>
        <taxon>Agaricomycetes</taxon>
        <taxon>Russulales</taxon>
        <taxon>Hericiaceae</taxon>
        <taxon>Hericium</taxon>
    </lineage>
</organism>
<protein>
    <submittedName>
        <fullName evidence="2">Uncharacterized protein</fullName>
    </submittedName>
</protein>
<keyword evidence="3" id="KW-1185">Reference proteome</keyword>